<protein>
    <submittedName>
        <fullName evidence="2">Membrane protein</fullName>
    </submittedName>
</protein>
<dbReference type="Proteomes" id="UP001219759">
    <property type="component" value="Segment"/>
</dbReference>
<dbReference type="EMBL" id="OQ190481">
    <property type="protein sequence ID" value="WDS52098.1"/>
    <property type="molecule type" value="Genomic_DNA"/>
</dbReference>
<evidence type="ECO:0000313" key="3">
    <source>
        <dbReference type="Proteomes" id="UP001219759"/>
    </source>
</evidence>
<evidence type="ECO:0000313" key="2">
    <source>
        <dbReference type="EMBL" id="WDS52098.1"/>
    </source>
</evidence>
<keyword evidence="3" id="KW-1185">Reference proteome</keyword>
<keyword evidence="1" id="KW-1133">Transmembrane helix</keyword>
<evidence type="ECO:0000256" key="1">
    <source>
        <dbReference type="SAM" id="Phobius"/>
    </source>
</evidence>
<accession>A0AAE9ZK39</accession>
<keyword evidence="1" id="KW-0472">Membrane</keyword>
<gene>
    <name evidence="2" type="primary">72</name>
    <name evidence="2" type="ORF">SEA_CARON_72</name>
</gene>
<proteinExistence type="predicted"/>
<sequence>MSSADDIHPDAEAHEAQGMAFAAGFLVALIGGSIAHYFLSSVPS</sequence>
<organism evidence="2 3">
    <name type="scientific">Microbacterium phage Caron</name>
    <dbReference type="NCBI Taxonomy" id="3028494"/>
    <lineage>
        <taxon>Viruses</taxon>
        <taxon>Duplodnaviria</taxon>
        <taxon>Heunggongvirae</taxon>
        <taxon>Uroviricota</taxon>
        <taxon>Caudoviricetes</taxon>
        <taxon>Casidaviridae</taxon>
        <taxon>Barnstormervirus</taxon>
        <taxon>Barnstormervirus caron</taxon>
    </lineage>
</organism>
<reference evidence="3" key="1">
    <citation type="submission" date="2023-01" db="EMBL/GenBank/DDBJ databases">
        <authorList>
            <person name="Bendele M."/>
            <person name="Baldwin A.R."/>
            <person name="Chauncey H.A."/>
            <person name="Connelly K.A."/>
            <person name="Daniel I."/>
            <person name="Fitzgerald E.B."/>
            <person name="McKinney B.E."/>
            <person name="Murray D.M."/>
            <person name="Parshall S."/>
            <person name="Stokes L.T."/>
            <person name="Tanaka K.N."/>
            <person name="Vinson E.C."/>
            <person name="Klevikis C."/>
            <person name="Temple L."/>
            <person name="Utz L."/>
            <person name="Rinehart C.A."/>
            <person name="Garlena R.A."/>
            <person name="Russell D.A."/>
            <person name="Jacobs-Sera D."/>
            <person name="Hatfull G.F."/>
        </authorList>
    </citation>
    <scope>NUCLEOTIDE SEQUENCE [LARGE SCALE GENOMIC DNA]</scope>
</reference>
<feature type="transmembrane region" description="Helical" evidence="1">
    <location>
        <begin position="20"/>
        <end position="39"/>
    </location>
</feature>
<keyword evidence="1" id="KW-0812">Transmembrane</keyword>
<name>A0AAE9ZK39_9CAUD</name>